<dbReference type="Proteomes" id="UP000189739">
    <property type="component" value="Unassembled WGS sequence"/>
</dbReference>
<keyword evidence="4" id="KW-1185">Reference proteome</keyword>
<feature type="domain" description="EamA" evidence="2">
    <location>
        <begin position="141"/>
        <end position="279"/>
    </location>
</feature>
<dbReference type="Pfam" id="PF00892">
    <property type="entry name" value="EamA"/>
    <property type="match status" value="2"/>
</dbReference>
<evidence type="ECO:0000256" key="1">
    <source>
        <dbReference type="SAM" id="Phobius"/>
    </source>
</evidence>
<feature type="transmembrane region" description="Helical" evidence="1">
    <location>
        <begin position="207"/>
        <end position="225"/>
    </location>
</feature>
<feature type="transmembrane region" description="Helical" evidence="1">
    <location>
        <begin position="116"/>
        <end position="135"/>
    </location>
</feature>
<dbReference type="InterPro" id="IPR000620">
    <property type="entry name" value="EamA_dom"/>
</dbReference>
<feature type="transmembrane region" description="Helical" evidence="1">
    <location>
        <begin position="237"/>
        <end position="256"/>
    </location>
</feature>
<feature type="transmembrane region" description="Helical" evidence="1">
    <location>
        <begin position="141"/>
        <end position="160"/>
    </location>
</feature>
<keyword evidence="1" id="KW-0812">Transmembrane</keyword>
<dbReference type="PANTHER" id="PTHR22911:SF79">
    <property type="entry name" value="MOBA-LIKE NTP TRANSFERASE DOMAIN-CONTAINING PROTEIN"/>
    <property type="match status" value="1"/>
</dbReference>
<name>A0A1S9P6U4_9SPHI</name>
<accession>A0A1S9P6U4</accession>
<sequence length="300" mass="33436">MKKAYIQLHIALILAGFTGIFGRLITLNEGLISWYRTFFAAVAMLLYLVITRKLENIPMTNKIRIGAVGAILGFHWVFFYGSIKYSNISVGVVCFALTSFFNALLAPLLNKKRLSVQELFLSGLTLCGISLIFGMDAGFRTGILLGIISSIFSALYTVYNERLAGTFRSETIILYQMVGGVIGLTVVMPVFLYFSPATTLIPSLPDFGWLLILAILCTVGLYLLIVSALKHISSFTLSLTFNLEPLYTILLAMLIYKENKVLSASFYIGLFLILVSLALQMLRVGYQRRWMKAQQLPTVM</sequence>
<reference evidence="3 4" key="1">
    <citation type="submission" date="2016-07" db="EMBL/GenBank/DDBJ databases">
        <title>Genomic analysis of zinc-resistant bacterium Mucilaginibacter pedocola TBZ30.</title>
        <authorList>
            <person name="Huang J."/>
            <person name="Tang J."/>
        </authorList>
    </citation>
    <scope>NUCLEOTIDE SEQUENCE [LARGE SCALE GENOMIC DNA]</scope>
    <source>
        <strain evidence="3 4">TBZ30</strain>
    </source>
</reference>
<feature type="transmembrane region" description="Helical" evidence="1">
    <location>
        <begin position="88"/>
        <end position="109"/>
    </location>
</feature>
<feature type="transmembrane region" description="Helical" evidence="1">
    <location>
        <begin position="63"/>
        <end position="82"/>
    </location>
</feature>
<keyword evidence="1" id="KW-0472">Membrane</keyword>
<dbReference type="PANTHER" id="PTHR22911">
    <property type="entry name" value="ACYL-MALONYL CONDENSING ENZYME-RELATED"/>
    <property type="match status" value="1"/>
</dbReference>
<feature type="transmembrane region" description="Helical" evidence="1">
    <location>
        <begin position="262"/>
        <end position="282"/>
    </location>
</feature>
<dbReference type="InterPro" id="IPR037185">
    <property type="entry name" value="EmrE-like"/>
</dbReference>
<organism evidence="3 4">
    <name type="scientific">Mucilaginibacter pedocola</name>
    <dbReference type="NCBI Taxonomy" id="1792845"/>
    <lineage>
        <taxon>Bacteria</taxon>
        <taxon>Pseudomonadati</taxon>
        <taxon>Bacteroidota</taxon>
        <taxon>Sphingobacteriia</taxon>
        <taxon>Sphingobacteriales</taxon>
        <taxon>Sphingobacteriaceae</taxon>
        <taxon>Mucilaginibacter</taxon>
    </lineage>
</organism>
<evidence type="ECO:0000313" key="3">
    <source>
        <dbReference type="EMBL" id="OOQ56674.1"/>
    </source>
</evidence>
<dbReference type="EMBL" id="MBTF01000039">
    <property type="protein sequence ID" value="OOQ56674.1"/>
    <property type="molecule type" value="Genomic_DNA"/>
</dbReference>
<feature type="transmembrane region" description="Helical" evidence="1">
    <location>
        <begin position="32"/>
        <end position="51"/>
    </location>
</feature>
<feature type="transmembrane region" description="Helical" evidence="1">
    <location>
        <begin position="172"/>
        <end position="195"/>
    </location>
</feature>
<dbReference type="AlphaFoldDB" id="A0A1S9P6U4"/>
<proteinExistence type="predicted"/>
<dbReference type="GO" id="GO:0016020">
    <property type="term" value="C:membrane"/>
    <property type="evidence" value="ECO:0007669"/>
    <property type="project" value="InterPro"/>
</dbReference>
<comment type="caution">
    <text evidence="3">The sequence shown here is derived from an EMBL/GenBank/DDBJ whole genome shotgun (WGS) entry which is preliminary data.</text>
</comment>
<feature type="domain" description="EamA" evidence="2">
    <location>
        <begin position="4"/>
        <end position="133"/>
    </location>
</feature>
<protein>
    <recommendedName>
        <fullName evidence="2">EamA domain-containing protein</fullName>
    </recommendedName>
</protein>
<keyword evidence="1" id="KW-1133">Transmembrane helix</keyword>
<evidence type="ECO:0000313" key="4">
    <source>
        <dbReference type="Proteomes" id="UP000189739"/>
    </source>
</evidence>
<gene>
    <name evidence="3" type="ORF">BC343_19100</name>
</gene>
<dbReference type="OrthoDB" id="9150437at2"/>
<dbReference type="SUPFAM" id="SSF103481">
    <property type="entry name" value="Multidrug resistance efflux transporter EmrE"/>
    <property type="match status" value="2"/>
</dbReference>
<evidence type="ECO:0000259" key="2">
    <source>
        <dbReference type="Pfam" id="PF00892"/>
    </source>
</evidence>